<evidence type="ECO:0000256" key="2">
    <source>
        <dbReference type="ARBA" id="ARBA00034308"/>
    </source>
</evidence>
<organism evidence="4">
    <name type="scientific">virus sp. ctRTq15</name>
    <dbReference type="NCBI Taxonomy" id="2828253"/>
    <lineage>
        <taxon>Viruses</taxon>
    </lineage>
</organism>
<evidence type="ECO:0000313" key="4">
    <source>
        <dbReference type="EMBL" id="DAE28251.1"/>
    </source>
</evidence>
<dbReference type="SMART" id="SM00849">
    <property type="entry name" value="Lactamase_B"/>
    <property type="match status" value="1"/>
</dbReference>
<evidence type="ECO:0000256" key="1">
    <source>
        <dbReference type="ARBA" id="ARBA00034293"/>
    </source>
</evidence>
<comment type="similarity">
    <text evidence="2">Belongs to the anti-Pycsar protein Apyc1 family.</text>
</comment>
<proteinExistence type="inferred from homology"/>
<dbReference type="Pfam" id="PF00753">
    <property type="entry name" value="Lactamase_B"/>
    <property type="match status" value="1"/>
</dbReference>
<dbReference type="InterPro" id="IPR001279">
    <property type="entry name" value="Metallo-B-lactamas"/>
</dbReference>
<dbReference type="InterPro" id="IPR052533">
    <property type="entry name" value="WalJ/YycJ-like"/>
</dbReference>
<feature type="domain" description="Metallo-beta-lactamase" evidence="3">
    <location>
        <begin position="11"/>
        <end position="175"/>
    </location>
</feature>
<sequence>MKLKCLGSSSAGNCYLLTSNSGETLILDCGIPIKEIKKGLDWNIKDVVGVLCTHKHLDHSKSLKDFETMGIPVCKPYETLLMNQFLANSYFTVRAFDLTTIDGSWTHTNADGTPCPIFGFLITHNEMGRMLYITDCEVVKWKFKDINHILLGVNYDKNLIDRDNTGKANHVFRGHLSIDTACDFVKANDSDSLQNVIMCHLSSENADKDSFIEKMKNAVNGVNVDVAEQGKSWILRKGDECLF</sequence>
<dbReference type="PANTHER" id="PTHR47619">
    <property type="entry name" value="METALLO-HYDROLASE YYCJ-RELATED"/>
    <property type="match status" value="1"/>
</dbReference>
<dbReference type="InterPro" id="IPR036866">
    <property type="entry name" value="RibonucZ/Hydroxyglut_hydro"/>
</dbReference>
<comment type="function">
    <text evidence="1">Counteracts the host Pycsar antiviral defense system. Phosphodiesterase that enables metal-dependent hydrolysis of host cyclic nucleotide Pycsar defense signals such as cCMP and cUMP.</text>
</comment>
<name>A0A8S5RAR7_9VIRU</name>
<evidence type="ECO:0000259" key="3">
    <source>
        <dbReference type="SMART" id="SM00849"/>
    </source>
</evidence>
<protein>
    <recommendedName>
        <fullName evidence="3">Metallo-beta-lactamase domain-containing protein</fullName>
    </recommendedName>
</protein>
<dbReference type="PANTHER" id="PTHR47619:SF1">
    <property type="entry name" value="EXODEOXYRIBONUCLEASE WALJ"/>
    <property type="match status" value="1"/>
</dbReference>
<reference evidence="4" key="1">
    <citation type="journal article" date="2021" name="Proc. Natl. Acad. Sci. U.S.A.">
        <title>A Catalog of Tens of Thousands of Viruses from Human Metagenomes Reveals Hidden Associations with Chronic Diseases.</title>
        <authorList>
            <person name="Tisza M.J."/>
            <person name="Buck C.B."/>
        </authorList>
    </citation>
    <scope>NUCLEOTIDE SEQUENCE</scope>
    <source>
        <strain evidence="4">CtRTq15</strain>
    </source>
</reference>
<dbReference type="SUPFAM" id="SSF56281">
    <property type="entry name" value="Metallo-hydrolase/oxidoreductase"/>
    <property type="match status" value="1"/>
</dbReference>
<dbReference type="EMBL" id="BK059084">
    <property type="protein sequence ID" value="DAE28251.1"/>
    <property type="molecule type" value="Genomic_DNA"/>
</dbReference>
<dbReference type="Gene3D" id="3.60.15.10">
    <property type="entry name" value="Ribonuclease Z/Hydroxyacylglutathione hydrolase-like"/>
    <property type="match status" value="1"/>
</dbReference>
<accession>A0A8S5RAR7</accession>